<comment type="caution">
    <text evidence="2">The sequence shown here is derived from an EMBL/GenBank/DDBJ whole genome shotgun (WGS) entry which is preliminary data.</text>
</comment>
<dbReference type="KEGG" id="tng:GSTEN00010912G001"/>
<dbReference type="EMBL" id="CAAE01012472">
    <property type="protein sequence ID" value="CAF94700.1"/>
    <property type="molecule type" value="Genomic_DNA"/>
</dbReference>
<evidence type="ECO:0000256" key="1">
    <source>
        <dbReference type="SAM" id="MobiDB-lite"/>
    </source>
</evidence>
<feature type="region of interest" description="Disordered" evidence="1">
    <location>
        <begin position="57"/>
        <end position="115"/>
    </location>
</feature>
<gene>
    <name evidence="2" type="ORF">GSTENG00010912001</name>
</gene>
<evidence type="ECO:0000313" key="2">
    <source>
        <dbReference type="EMBL" id="CAF94700.1"/>
    </source>
</evidence>
<feature type="region of interest" description="Disordered" evidence="1">
    <location>
        <begin position="1"/>
        <end position="39"/>
    </location>
</feature>
<reference evidence="2" key="1">
    <citation type="journal article" date="2004" name="Nature">
        <title>Genome duplication in the teleost fish Tetraodon nigroviridis reveals the early vertebrate proto-karyotype.</title>
        <authorList>
            <person name="Jaillon O."/>
            <person name="Aury J.-M."/>
            <person name="Brunet F."/>
            <person name="Petit J.-L."/>
            <person name="Stange-Thomann N."/>
            <person name="Mauceli E."/>
            <person name="Bouneau L."/>
            <person name="Fischer C."/>
            <person name="Ozouf-Costaz C."/>
            <person name="Bernot A."/>
            <person name="Nicaud S."/>
            <person name="Jaffe D."/>
            <person name="Fisher S."/>
            <person name="Lutfalla G."/>
            <person name="Dossat C."/>
            <person name="Segurens B."/>
            <person name="Dasilva C."/>
            <person name="Salanoubat M."/>
            <person name="Levy M."/>
            <person name="Boudet N."/>
            <person name="Castellano S."/>
            <person name="Anthouard V."/>
            <person name="Jubin C."/>
            <person name="Castelli V."/>
            <person name="Katinka M."/>
            <person name="Vacherie B."/>
            <person name="Biemont C."/>
            <person name="Skalli Z."/>
            <person name="Cattolico L."/>
            <person name="Poulain J."/>
            <person name="De Berardinis V."/>
            <person name="Cruaud C."/>
            <person name="Duprat S."/>
            <person name="Brottier P."/>
            <person name="Coutanceau J.-P."/>
            <person name="Gouzy J."/>
            <person name="Parra G."/>
            <person name="Lardier G."/>
            <person name="Chapple C."/>
            <person name="McKernan K.J."/>
            <person name="McEwan P."/>
            <person name="Bosak S."/>
            <person name="Kellis M."/>
            <person name="Volff J.-N."/>
            <person name="Guigo R."/>
            <person name="Zody M.C."/>
            <person name="Mesirov J."/>
            <person name="Lindblad-Toh K."/>
            <person name="Birren B."/>
            <person name="Nusbaum C."/>
            <person name="Kahn D."/>
            <person name="Robinson-Rechavi M."/>
            <person name="Laudet V."/>
            <person name="Schachter V."/>
            <person name="Quetier F."/>
            <person name="Saurin W."/>
            <person name="Scarpelli C."/>
            <person name="Wincker P."/>
            <person name="Lander E.S."/>
            <person name="Weissenbach J."/>
            <person name="Roest Crollius H."/>
        </authorList>
    </citation>
    <scope>NUCLEOTIDE SEQUENCE [LARGE SCALE GENOMIC DNA]</scope>
</reference>
<name>Q4SXD2_TETNG</name>
<reference evidence="2" key="2">
    <citation type="submission" date="2004-02" db="EMBL/GenBank/DDBJ databases">
        <authorList>
            <consortium name="Genoscope"/>
            <consortium name="Whitehead Institute Centre for Genome Research"/>
        </authorList>
    </citation>
    <scope>NUCLEOTIDE SEQUENCE</scope>
</reference>
<organism evidence="2">
    <name type="scientific">Tetraodon nigroviridis</name>
    <name type="common">Spotted green pufferfish</name>
    <name type="synonym">Chelonodon nigroviridis</name>
    <dbReference type="NCBI Taxonomy" id="99883"/>
    <lineage>
        <taxon>Eukaryota</taxon>
        <taxon>Metazoa</taxon>
        <taxon>Chordata</taxon>
        <taxon>Craniata</taxon>
        <taxon>Vertebrata</taxon>
        <taxon>Euteleostomi</taxon>
        <taxon>Actinopterygii</taxon>
        <taxon>Neopterygii</taxon>
        <taxon>Teleostei</taxon>
        <taxon>Neoteleostei</taxon>
        <taxon>Acanthomorphata</taxon>
        <taxon>Eupercaria</taxon>
        <taxon>Tetraodontiformes</taxon>
        <taxon>Tetradontoidea</taxon>
        <taxon>Tetraodontidae</taxon>
        <taxon>Tetraodon</taxon>
    </lineage>
</organism>
<sequence>FPVLRQRPPSLLQRLGRSSPVLRHQPARHRRRRAEEGSGAVTGTCWWGFPRRTRSPDQPFSPVCGSGKQRSRTSAPAHASCWSAARLTSEQTSARAWSCPIRSRRQFPTNRSAPR</sequence>
<feature type="compositionally biased region" description="Polar residues" evidence="1">
    <location>
        <begin position="106"/>
        <end position="115"/>
    </location>
</feature>
<accession>Q4SXD2</accession>
<feature type="compositionally biased region" description="Low complexity" evidence="1">
    <location>
        <begin position="1"/>
        <end position="24"/>
    </location>
</feature>
<dbReference type="AlphaFoldDB" id="Q4SXD2"/>
<feature type="non-terminal residue" evidence="2">
    <location>
        <position position="1"/>
    </location>
</feature>
<feature type="compositionally biased region" description="Polar residues" evidence="1">
    <location>
        <begin position="86"/>
        <end position="95"/>
    </location>
</feature>
<proteinExistence type="predicted"/>
<protein>
    <submittedName>
        <fullName evidence="2">(spotted green pufferfish) hypothetical protein</fullName>
    </submittedName>
</protein>